<comment type="caution">
    <text evidence="1">The sequence shown here is derived from an EMBL/GenBank/DDBJ whole genome shotgun (WGS) entry which is preliminary data.</text>
</comment>
<dbReference type="EMBL" id="VZIZ01000004">
    <property type="protein sequence ID" value="KAF0569986.1"/>
    <property type="molecule type" value="Genomic_DNA"/>
</dbReference>
<accession>A0A6N7C3N5</accession>
<gene>
    <name evidence="1" type="ORF">FQV37_2021</name>
</gene>
<organism evidence="1 2">
    <name type="scientific">Psychrobacter nivimaris</name>
    <dbReference type="NCBI Taxonomy" id="281738"/>
    <lineage>
        <taxon>Bacteria</taxon>
        <taxon>Pseudomonadati</taxon>
        <taxon>Pseudomonadota</taxon>
        <taxon>Gammaproteobacteria</taxon>
        <taxon>Moraxellales</taxon>
        <taxon>Moraxellaceae</taxon>
        <taxon>Psychrobacter</taxon>
    </lineage>
</organism>
<name>A0A6N7C3N5_9GAMM</name>
<protein>
    <submittedName>
        <fullName evidence="1">Uncharacterized protein</fullName>
    </submittedName>
</protein>
<dbReference type="AlphaFoldDB" id="A0A6N7C3N5"/>
<reference evidence="1 2" key="1">
    <citation type="submission" date="2019-09" db="EMBL/GenBank/DDBJ databases">
        <title>Draft genome sequence of Psychrobacter nivimaris LAMA 639, in search for biotechnological relevant genes.</title>
        <authorList>
            <person name="Lima A.O.S."/>
            <person name="Staloch B.E.K."/>
            <person name="Freitas R.C."/>
            <person name="Niero H."/>
            <person name="Silva M.A.C."/>
        </authorList>
    </citation>
    <scope>NUCLEOTIDE SEQUENCE [LARGE SCALE GENOMIC DNA]</scope>
    <source>
        <strain evidence="1 2">LAMA 639</strain>
    </source>
</reference>
<keyword evidence="2" id="KW-1185">Reference proteome</keyword>
<evidence type="ECO:0000313" key="2">
    <source>
        <dbReference type="Proteomes" id="UP000471465"/>
    </source>
</evidence>
<sequence length="58" mass="6832">MSSDNPKTFLDAQLAYAKTKQGKEQKRHDKEMQRYHQIKRAADKIQRSYDDDGMEGDQ</sequence>
<evidence type="ECO:0000313" key="1">
    <source>
        <dbReference type="EMBL" id="KAF0569986.1"/>
    </source>
</evidence>
<dbReference type="RefSeq" id="WP_160021006.1">
    <property type="nucleotide sequence ID" value="NZ_VZIZ01000004.1"/>
</dbReference>
<proteinExistence type="predicted"/>
<dbReference type="Proteomes" id="UP000471465">
    <property type="component" value="Unassembled WGS sequence"/>
</dbReference>